<dbReference type="GO" id="GO:0005524">
    <property type="term" value="F:ATP binding"/>
    <property type="evidence" value="ECO:0007669"/>
    <property type="project" value="UniProtKB-KW"/>
</dbReference>
<proteinExistence type="predicted"/>
<accession>A3DKS0</accession>
<evidence type="ECO:0000313" key="4">
    <source>
        <dbReference type="EMBL" id="ABN69230.1"/>
    </source>
</evidence>
<evidence type="ECO:0000256" key="1">
    <source>
        <dbReference type="ARBA" id="ARBA00022741"/>
    </source>
</evidence>
<evidence type="ECO:0000259" key="3">
    <source>
        <dbReference type="PROSITE" id="PS50893"/>
    </source>
</evidence>
<dbReference type="Gene3D" id="3.40.50.300">
    <property type="entry name" value="P-loop containing nucleotide triphosphate hydrolases"/>
    <property type="match status" value="1"/>
</dbReference>
<reference evidence="5" key="1">
    <citation type="journal article" date="2009" name="BMC Genomics">
        <title>The complete genome sequence of Staphylothermus marinus reveals differences in sulfur metabolism among heterotrophic Crenarchaeota.</title>
        <authorList>
            <person name="Anderson I.J."/>
            <person name="Dharmarajan L."/>
            <person name="Rodriguez J."/>
            <person name="Hooper S."/>
            <person name="Porat I."/>
            <person name="Ulrich L.E."/>
            <person name="Elkins J.G."/>
            <person name="Mavromatis K."/>
            <person name="Sun H."/>
            <person name="Land M."/>
            <person name="Lapidus A."/>
            <person name="Lucas S."/>
            <person name="Barry K."/>
            <person name="Huber H."/>
            <person name="Zhulin I.B."/>
            <person name="Whitman W.B."/>
            <person name="Mukhopadhyay B."/>
            <person name="Woese C."/>
            <person name="Bristow J."/>
            <person name="Kyrpides N."/>
        </authorList>
    </citation>
    <scope>NUCLEOTIDE SEQUENCE [LARGE SCALE GENOMIC DNA]</scope>
    <source>
        <strain evidence="5">ATCC 43588 / DSM 3639 / JCM 9404 / F1</strain>
    </source>
</reference>
<dbReference type="EMBL" id="CP000575">
    <property type="protein sequence ID" value="ABN69230.1"/>
    <property type="molecule type" value="Genomic_DNA"/>
</dbReference>
<dbReference type="GeneID" id="4906939"/>
<name>A3DKS0_STAMF</name>
<dbReference type="SMART" id="SM00382">
    <property type="entry name" value="AAA"/>
    <property type="match status" value="1"/>
</dbReference>
<organism evidence="4 5">
    <name type="scientific">Staphylothermus marinus (strain ATCC 43588 / DSM 3639 / JCM 9404 / F1)</name>
    <dbReference type="NCBI Taxonomy" id="399550"/>
    <lineage>
        <taxon>Archaea</taxon>
        <taxon>Thermoproteota</taxon>
        <taxon>Thermoprotei</taxon>
        <taxon>Desulfurococcales</taxon>
        <taxon>Desulfurococcaceae</taxon>
        <taxon>Staphylothermus</taxon>
    </lineage>
</organism>
<dbReference type="InterPro" id="IPR003439">
    <property type="entry name" value="ABC_transporter-like_ATP-bd"/>
</dbReference>
<gene>
    <name evidence="4" type="ordered locus">Smar_0117</name>
</gene>
<dbReference type="Pfam" id="PF00005">
    <property type="entry name" value="ABC_tran"/>
    <property type="match status" value="1"/>
</dbReference>
<keyword evidence="1" id="KW-0547">Nucleotide-binding</keyword>
<keyword evidence="2" id="KW-0067">ATP-binding</keyword>
<feature type="domain" description="ABC transporter" evidence="3">
    <location>
        <begin position="3"/>
        <end position="246"/>
    </location>
</feature>
<evidence type="ECO:0000313" key="5">
    <source>
        <dbReference type="Proteomes" id="UP000000254"/>
    </source>
</evidence>
<keyword evidence="5" id="KW-1185">Reference proteome</keyword>
<dbReference type="PANTHER" id="PTHR43204">
    <property type="entry name" value="ABC TRANSPORTER I FAMILY MEMBER 6, CHLOROPLASTIC"/>
    <property type="match status" value="1"/>
</dbReference>
<evidence type="ECO:0000256" key="2">
    <source>
        <dbReference type="ARBA" id="ARBA00022840"/>
    </source>
</evidence>
<dbReference type="InterPro" id="IPR027417">
    <property type="entry name" value="P-loop_NTPase"/>
</dbReference>
<dbReference type="SUPFAM" id="SSF52540">
    <property type="entry name" value="P-loop containing nucleoside triphosphate hydrolases"/>
    <property type="match status" value="1"/>
</dbReference>
<dbReference type="RefSeq" id="WP_011838421.1">
    <property type="nucleotide sequence ID" value="NC_009033.1"/>
</dbReference>
<dbReference type="PANTHER" id="PTHR43204:SF1">
    <property type="entry name" value="ABC TRANSPORTER I FAMILY MEMBER 6, CHLOROPLASTIC"/>
    <property type="match status" value="1"/>
</dbReference>
<sequence>MTLEIIDLSVNVDSKPVLRDINLRVEKGKLTVIMGPNGSGKTSLAYTIMGHPNYKVVKGKIFLEGEDITNKTPDERANKGLFLVFQNPIEIPGINLLSLLTAVLNKKKGKTDLTEPILDLRKKLVVEARMIGLKEELLERDLNVGFSGGEKKRSELLQVKILRPKYVIMDEPDSGLDVDGVRIVADVIREMLSTGASIILITHYPRVLQYIDPHKVVILYKGRIVAKGGKELVEKIDREGYKWLGD</sequence>
<dbReference type="eggNOG" id="arCOG04236">
    <property type="taxonomic scope" value="Archaea"/>
</dbReference>
<dbReference type="STRING" id="399550.Smar_0117"/>
<dbReference type="InterPro" id="IPR003593">
    <property type="entry name" value="AAA+_ATPase"/>
</dbReference>
<dbReference type="AlphaFoldDB" id="A3DKS0"/>
<dbReference type="Proteomes" id="UP000000254">
    <property type="component" value="Chromosome"/>
</dbReference>
<reference evidence="4 5" key="2">
    <citation type="journal article" date="2009" name="Stand. Genomic Sci.">
        <title>Complete genome sequence of Staphylothermus marinus Stetter and Fiala 1986 type strain F1.</title>
        <authorList>
            <person name="Anderson I.J."/>
            <person name="Sun H."/>
            <person name="Lapidus A."/>
            <person name="Copeland A."/>
            <person name="Glavina Del Rio T."/>
            <person name="Tice H."/>
            <person name="Dalin E."/>
            <person name="Lucas S."/>
            <person name="Barry K."/>
            <person name="Land M."/>
            <person name="Richardson P."/>
            <person name="Huber H."/>
            <person name="Kyrpides N.C."/>
        </authorList>
    </citation>
    <scope>NUCLEOTIDE SEQUENCE [LARGE SCALE GENOMIC DNA]</scope>
    <source>
        <strain evidence="5">ATCC 43588 / DSM 3639 / JCM 9404 / F1</strain>
    </source>
</reference>
<dbReference type="NCBIfam" id="TIGR01978">
    <property type="entry name" value="sufC"/>
    <property type="match status" value="1"/>
</dbReference>
<dbReference type="KEGG" id="smr:Smar_0117"/>
<dbReference type="InterPro" id="IPR010230">
    <property type="entry name" value="FeS-cluster_ATPase_SufC"/>
</dbReference>
<dbReference type="HOGENOM" id="CLU_000604_1_2_2"/>
<dbReference type="OrthoDB" id="18492at2157"/>
<protein>
    <submittedName>
        <fullName evidence="4">FeS assembly ATPase SufC</fullName>
    </submittedName>
</protein>
<dbReference type="PROSITE" id="PS50893">
    <property type="entry name" value="ABC_TRANSPORTER_2"/>
    <property type="match status" value="1"/>
</dbReference>
<dbReference type="GO" id="GO:0016887">
    <property type="term" value="F:ATP hydrolysis activity"/>
    <property type="evidence" value="ECO:0007669"/>
    <property type="project" value="InterPro"/>
</dbReference>
<dbReference type="CDD" id="cd03217">
    <property type="entry name" value="ABC_FeS_Assembly"/>
    <property type="match status" value="1"/>
</dbReference>